<keyword evidence="1" id="KW-1133">Transmembrane helix</keyword>
<feature type="transmembrane region" description="Helical" evidence="1">
    <location>
        <begin position="115"/>
        <end position="134"/>
    </location>
</feature>
<dbReference type="EMBL" id="OCNK01000005">
    <property type="protein sequence ID" value="SOE02751.1"/>
    <property type="molecule type" value="Genomic_DNA"/>
</dbReference>
<gene>
    <name evidence="2" type="ORF">SAMN06272739_3710</name>
</gene>
<keyword evidence="1" id="KW-0472">Membrane</keyword>
<sequence length="211" mass="21663">MAAPDALPASSGRGRRTVPTASAYWRGWPEVRADLRSSAGIVLGLALAGIPAGLLWFWLAPRADFEVTEAGPVPVGRPSEELLVADDAVFAFVVLGVGLLAGAAAWFLRRRRGVATVLALAVGACLTAVVAWQLGELLGPGPTEQELADVGSRVTTSLTLGSWAAMALAPFGALLSYVAAVLYAPHDDLGRIPPPAPPAAVLAGTDEPPLS</sequence>
<evidence type="ECO:0000256" key="1">
    <source>
        <dbReference type="SAM" id="Phobius"/>
    </source>
</evidence>
<dbReference type="Proteomes" id="UP000219482">
    <property type="component" value="Unassembled WGS sequence"/>
</dbReference>
<evidence type="ECO:0000313" key="3">
    <source>
        <dbReference type="Proteomes" id="UP000219482"/>
    </source>
</evidence>
<accession>A0A286H4R8</accession>
<name>A0A286H4R8_9ACTN</name>
<reference evidence="3" key="1">
    <citation type="submission" date="2017-09" db="EMBL/GenBank/DDBJ databases">
        <authorList>
            <person name="Varghese N."/>
            <person name="Submissions S."/>
        </authorList>
    </citation>
    <scope>NUCLEOTIDE SEQUENCE [LARGE SCALE GENOMIC DNA]</scope>
    <source>
        <strain evidence="3">DSM 44270</strain>
    </source>
</reference>
<feature type="transmembrane region" description="Helical" evidence="1">
    <location>
        <begin position="88"/>
        <end position="108"/>
    </location>
</feature>
<proteinExistence type="predicted"/>
<feature type="transmembrane region" description="Helical" evidence="1">
    <location>
        <begin position="39"/>
        <end position="59"/>
    </location>
</feature>
<dbReference type="InterPro" id="IPR021213">
    <property type="entry name" value="DUF2567"/>
</dbReference>
<dbReference type="NCBIfam" id="TIGR01167">
    <property type="entry name" value="LPXTG_anchor"/>
    <property type="match status" value="1"/>
</dbReference>
<keyword evidence="1" id="KW-0812">Transmembrane</keyword>
<organism evidence="2 3">
    <name type="scientific">Blastococcus haudaquaticus</name>
    <dbReference type="NCBI Taxonomy" id="1938745"/>
    <lineage>
        <taxon>Bacteria</taxon>
        <taxon>Bacillati</taxon>
        <taxon>Actinomycetota</taxon>
        <taxon>Actinomycetes</taxon>
        <taxon>Geodermatophilales</taxon>
        <taxon>Geodermatophilaceae</taxon>
        <taxon>Blastococcus</taxon>
    </lineage>
</organism>
<dbReference type="Pfam" id="PF10821">
    <property type="entry name" value="DUF2567"/>
    <property type="match status" value="1"/>
</dbReference>
<evidence type="ECO:0000313" key="2">
    <source>
        <dbReference type="EMBL" id="SOE02751.1"/>
    </source>
</evidence>
<protein>
    <submittedName>
        <fullName evidence="2">LPXTG-motif cell wall anchor domain-containing protein</fullName>
    </submittedName>
</protein>
<dbReference type="RefSeq" id="WP_159961793.1">
    <property type="nucleotide sequence ID" value="NZ_OCNK01000005.1"/>
</dbReference>
<keyword evidence="3" id="KW-1185">Reference proteome</keyword>
<dbReference type="AlphaFoldDB" id="A0A286H4R8"/>
<dbReference type="OrthoDB" id="5196064at2"/>
<feature type="transmembrane region" description="Helical" evidence="1">
    <location>
        <begin position="163"/>
        <end position="184"/>
    </location>
</feature>